<keyword evidence="5" id="KW-1185">Reference proteome</keyword>
<evidence type="ECO:0000256" key="2">
    <source>
        <dbReference type="PROSITE-ProRule" id="PRU00023"/>
    </source>
</evidence>
<dbReference type="InterPro" id="IPR036770">
    <property type="entry name" value="Ankyrin_rpt-contain_sf"/>
</dbReference>
<dbReference type="EMBL" id="NJES01000301">
    <property type="protein sequence ID" value="PHH74028.1"/>
    <property type="molecule type" value="Genomic_DNA"/>
</dbReference>
<dbReference type="PANTHER" id="PTHR10039:SF15">
    <property type="entry name" value="NACHT DOMAIN-CONTAINING PROTEIN"/>
    <property type="match status" value="1"/>
</dbReference>
<organism evidence="4 5">
    <name type="scientific">Ophiocordyceps camponoti-rufipedis</name>
    <dbReference type="NCBI Taxonomy" id="2004952"/>
    <lineage>
        <taxon>Eukaryota</taxon>
        <taxon>Fungi</taxon>
        <taxon>Dikarya</taxon>
        <taxon>Ascomycota</taxon>
        <taxon>Pezizomycotina</taxon>
        <taxon>Sordariomycetes</taxon>
        <taxon>Hypocreomycetidae</taxon>
        <taxon>Hypocreales</taxon>
        <taxon>Ophiocordycipitaceae</taxon>
        <taxon>Ophiocordyceps</taxon>
    </lineage>
</organism>
<dbReference type="SUPFAM" id="SSF52540">
    <property type="entry name" value="P-loop containing nucleoside triphosphate hydrolases"/>
    <property type="match status" value="1"/>
</dbReference>
<dbReference type="Proteomes" id="UP000226431">
    <property type="component" value="Unassembled WGS sequence"/>
</dbReference>
<proteinExistence type="predicted"/>
<evidence type="ECO:0000256" key="1">
    <source>
        <dbReference type="ARBA" id="ARBA00022737"/>
    </source>
</evidence>
<dbReference type="STRING" id="2004952.A0A2C5Y7I9"/>
<dbReference type="InterPro" id="IPR027417">
    <property type="entry name" value="P-loop_NTPase"/>
</dbReference>
<keyword evidence="1" id="KW-0677">Repeat</keyword>
<dbReference type="Gene3D" id="1.25.40.20">
    <property type="entry name" value="Ankyrin repeat-containing domain"/>
    <property type="match status" value="1"/>
</dbReference>
<gene>
    <name evidence="4" type="ORF">CDD80_3411</name>
</gene>
<keyword evidence="2" id="KW-0040">ANK repeat</keyword>
<dbReference type="AlphaFoldDB" id="A0A2C5Y7I9"/>
<accession>A0A2C5Y7I9</accession>
<evidence type="ECO:0000313" key="4">
    <source>
        <dbReference type="EMBL" id="PHH74028.1"/>
    </source>
</evidence>
<dbReference type="Gene3D" id="3.40.50.300">
    <property type="entry name" value="P-loop containing nucleotide triphosphate hydrolases"/>
    <property type="match status" value="1"/>
</dbReference>
<dbReference type="PANTHER" id="PTHR10039">
    <property type="entry name" value="AMELOGENIN"/>
    <property type="match status" value="1"/>
</dbReference>
<reference evidence="4 5" key="1">
    <citation type="submission" date="2017-06" db="EMBL/GenBank/DDBJ databases">
        <title>Ant-infecting Ophiocordyceps genomes reveal a high diversity of potential behavioral manipulation genes and a possible major role for enterotoxins.</title>
        <authorList>
            <person name="De Bekker C."/>
            <person name="Evans H.C."/>
            <person name="Brachmann A."/>
            <person name="Hughes D.P."/>
        </authorList>
    </citation>
    <scope>NUCLEOTIDE SEQUENCE [LARGE SCALE GENOMIC DNA]</scope>
    <source>
        <strain evidence="4 5">Map16</strain>
    </source>
</reference>
<evidence type="ECO:0000259" key="3">
    <source>
        <dbReference type="Pfam" id="PF24883"/>
    </source>
</evidence>
<dbReference type="SMART" id="SM00248">
    <property type="entry name" value="ANK"/>
    <property type="match status" value="3"/>
</dbReference>
<protein>
    <recommendedName>
        <fullName evidence="3">Nephrocystin 3-like N-terminal domain-containing protein</fullName>
    </recommendedName>
</protein>
<feature type="repeat" description="ANK" evidence="2">
    <location>
        <begin position="775"/>
        <end position="807"/>
    </location>
</feature>
<sequence>MTSWDGDAEQTQQTRASEQQLLHQFGCSTLEQTTMRWTMIEKQYRTKCIYEDKPTTGLGIVVTGEEDNLSQLDAEHNELGFKWLRFAGAFGRIVYLENRSPIRDMSDQLKTAINCRLALSKSFPHDQRPGRILSDADLSIMDGEWNFTLEQAGGIFTVIGSSGFGKTTLAKHVAQSRAQNMQVGRVLSFYFSKADYRRRSYRDLLYSFVLQLLYDKLDAFQSAHMEKIFSSVTNMSKLTSPNLFGLLRAMMAALGQRTFVIIIDSIHECDEESRKQLMDDLKIIYESAEDGDVLIMVTCKLTEDIEQSLGPFDINNSFELVDWMGDARATTLRQFDDSAALREFRAVMRERNATPLTALLAGALTAQNPENVPNPRSLNSYGEFYRAILSRTPGDKTWIRDILCLVAYSDRPLTIPELAVALIVDRSAWEGERITLESVRIAVTEGLLTELSRTLRESLPHLVFIKDNAVHLVSDTFRKYIRQQPQLGLRMPHFGGAPATDRTLRCLMLRKCLTILSIPEILRTFANYAGYSLKRIMNDSIADFTGREAKLVRDEIMEFWNNRETRKWWIKTFHEDIDPSQPSLLLAAVLGLRPVLQSLLENVEDKNSIRAVALAAVKHDQLETLRLLSDALIDDDSSAEEDPGDSALEVEFTFMAINEACKSSSVGLADYILSDSPRIPIDDIKKNLVVLAGNGNWHIAPRLLQEGVCFVRTLGREVVVSLIEKAASLGREGFIQSLLGKCKLDREFDSLLKVNVQLDNAFFNAAVFGSAEVAVSDAAFHAAAMNGNTEFVMKMLNYGMNVNALDHNFKTALHKAIEKQICNEDMIDLLVSKDCSIDQQDGEGHSVFYYAIRNNFKFTRNLWDPRHEISKRGISILFDAASKGNAGRVRQLLAAGYDKDEKDKWGRTAADVAVQANVRALLVESEEPRGRACRMVQSEDVVSRLWACYNCQQVLDNVAFYRELHPRTYIWFPLF</sequence>
<dbReference type="PROSITE" id="PS50297">
    <property type="entry name" value="ANK_REP_REGION"/>
    <property type="match status" value="1"/>
</dbReference>
<feature type="domain" description="Nephrocystin 3-like N-terminal" evidence="3">
    <location>
        <begin position="152"/>
        <end position="299"/>
    </location>
</feature>
<evidence type="ECO:0000313" key="5">
    <source>
        <dbReference type="Proteomes" id="UP000226431"/>
    </source>
</evidence>
<dbReference type="InterPro" id="IPR056884">
    <property type="entry name" value="NPHP3-like_N"/>
</dbReference>
<dbReference type="PROSITE" id="PS50088">
    <property type="entry name" value="ANK_REPEAT"/>
    <property type="match status" value="1"/>
</dbReference>
<dbReference type="InterPro" id="IPR002110">
    <property type="entry name" value="Ankyrin_rpt"/>
</dbReference>
<dbReference type="Pfam" id="PF12796">
    <property type="entry name" value="Ank_2"/>
    <property type="match status" value="1"/>
</dbReference>
<name>A0A2C5Y7I9_9HYPO</name>
<dbReference type="OrthoDB" id="4918761at2759"/>
<comment type="caution">
    <text evidence="4">The sequence shown here is derived from an EMBL/GenBank/DDBJ whole genome shotgun (WGS) entry which is preliminary data.</text>
</comment>
<dbReference type="Pfam" id="PF24883">
    <property type="entry name" value="NPHP3_N"/>
    <property type="match status" value="1"/>
</dbReference>
<dbReference type="SUPFAM" id="SSF48403">
    <property type="entry name" value="Ankyrin repeat"/>
    <property type="match status" value="1"/>
</dbReference>